<dbReference type="Pfam" id="PF05201">
    <property type="entry name" value="GlutR_N"/>
    <property type="match status" value="1"/>
</dbReference>
<feature type="binding site" evidence="4">
    <location>
        <begin position="195"/>
        <end position="200"/>
    </location>
    <ligand>
        <name>NADP(+)</name>
        <dbReference type="ChEBI" id="CHEBI:58349"/>
    </ligand>
</feature>
<dbReference type="SUPFAM" id="SSF51735">
    <property type="entry name" value="NAD(P)-binding Rossmann-fold domains"/>
    <property type="match status" value="1"/>
</dbReference>
<comment type="similarity">
    <text evidence="4">Belongs to the glutamyl-tRNA reductase family.</text>
</comment>
<dbReference type="PANTHER" id="PTHR43013:SF1">
    <property type="entry name" value="GLUTAMYL-TRNA REDUCTASE"/>
    <property type="match status" value="1"/>
</dbReference>
<dbReference type="KEGG" id="sgy:Sgly_0517"/>
<dbReference type="GO" id="GO:0019353">
    <property type="term" value="P:protoporphyrinogen IX biosynthetic process from glutamate"/>
    <property type="evidence" value="ECO:0007669"/>
    <property type="project" value="TreeGrafter"/>
</dbReference>
<dbReference type="EC" id="1.2.1.70" evidence="4"/>
<feature type="active site" description="Nucleophile" evidence="4">
    <location>
        <position position="50"/>
    </location>
</feature>
<dbReference type="Gene3D" id="3.40.50.720">
    <property type="entry name" value="NAD(P)-binding Rossmann-like Domain"/>
    <property type="match status" value="1"/>
</dbReference>
<protein>
    <recommendedName>
        <fullName evidence="4">Glutamyl-tRNA reductase</fullName>
        <shortName evidence="4">GluTR</shortName>
        <ecNumber evidence="4">1.2.1.70</ecNumber>
    </recommendedName>
</protein>
<dbReference type="NCBIfam" id="TIGR01035">
    <property type="entry name" value="hemA"/>
    <property type="match status" value="1"/>
</dbReference>
<sequence>MFPVVVGLNHRTAPVEVREKLSFHHSEIRGALQELYQDPVIEGAVLLSTCNRLEVHAVVAELDRGIQSVREFLCRHHRGKPGNPDQSTNIGPYLFVHVLYPAIRHLFRVTSGLDSMILGETEILGQVAKAYEIAVAAGVTNRTINVSFQKALAVGKKIRLETGIDQNPTSISHIAVDLAKQLNGSLKDKKIVVFGAGEMSSLLMKYLASEGASLAIVSNRSLTRARELALECRGIAVSYTEMENRLEDADIVFTATSAQNYVLGRLYSDKIIDKTG</sequence>
<keyword evidence="3 4" id="KW-0627">Porphyrin biosynthesis</keyword>
<comment type="miscellaneous">
    <text evidence="4">During catalysis, the active site Cys acts as a nucleophile attacking the alpha-carbonyl group of tRNA-bound glutamate with the formation of a thioester intermediate between enzyme and glutamate, and the concomitant release of tRNA(Glu). The thioester intermediate is finally reduced by direct hydride transfer from NADPH, to form the product GSA.</text>
</comment>
<gene>
    <name evidence="4" type="primary">hemA</name>
    <name evidence="7" type="ordered locus">Sgly_0517</name>
</gene>
<dbReference type="RefSeq" id="WP_013623753.1">
    <property type="nucleotide sequence ID" value="NC_015172.1"/>
</dbReference>
<keyword evidence="8" id="KW-1185">Reference proteome</keyword>
<dbReference type="Pfam" id="PF01488">
    <property type="entry name" value="Shikimate_DH"/>
    <property type="match status" value="1"/>
</dbReference>
<dbReference type="HOGENOM" id="CLU_035113_3_0_9"/>
<dbReference type="Proteomes" id="UP000007488">
    <property type="component" value="Chromosome"/>
</dbReference>
<dbReference type="EMBL" id="CP002547">
    <property type="protein sequence ID" value="ADY54882.1"/>
    <property type="molecule type" value="Genomic_DNA"/>
</dbReference>
<proteinExistence type="inferred from homology"/>
<dbReference type="FunFam" id="3.30.460.30:FF:000001">
    <property type="entry name" value="Glutamyl-tRNA reductase"/>
    <property type="match status" value="1"/>
</dbReference>
<dbReference type="UniPathway" id="UPA00251">
    <property type="reaction ID" value="UER00316"/>
</dbReference>
<comment type="domain">
    <text evidence="4">Possesses an unusual extended V-shaped dimeric structure with each monomer consisting of three distinct domains arranged along a curved 'spinal' alpha-helix. The N-terminal catalytic domain specifically recognizes the glutamate moiety of the substrate. The second domain is the NADPH-binding domain, and the third C-terminal domain is responsible for dimerization.</text>
</comment>
<evidence type="ECO:0000259" key="6">
    <source>
        <dbReference type="Pfam" id="PF05201"/>
    </source>
</evidence>
<dbReference type="PANTHER" id="PTHR43013">
    <property type="entry name" value="GLUTAMYL-TRNA REDUCTASE"/>
    <property type="match status" value="1"/>
</dbReference>
<feature type="binding site" evidence="4">
    <location>
        <position position="115"/>
    </location>
    <ligand>
        <name>substrate</name>
    </ligand>
</feature>
<dbReference type="GO" id="GO:0050661">
    <property type="term" value="F:NADP binding"/>
    <property type="evidence" value="ECO:0007669"/>
    <property type="project" value="InterPro"/>
</dbReference>
<feature type="domain" description="Glutamyl-tRNA reductase N-terminal" evidence="6">
    <location>
        <begin position="6"/>
        <end position="162"/>
    </location>
</feature>
<comment type="pathway">
    <text evidence="4">Porphyrin-containing compound metabolism; protoporphyrin-IX biosynthesis; 5-aminolevulinate from L-glutamyl-tRNA(Glu): step 1/2.</text>
</comment>
<evidence type="ECO:0000256" key="2">
    <source>
        <dbReference type="ARBA" id="ARBA00023002"/>
    </source>
</evidence>
<dbReference type="InterPro" id="IPR006151">
    <property type="entry name" value="Shikm_DH/Glu-tRNA_Rdtase"/>
</dbReference>
<comment type="subunit">
    <text evidence="4">Homodimer.</text>
</comment>
<reference evidence="8" key="2">
    <citation type="submission" date="2011-02" db="EMBL/GenBank/DDBJ databases">
        <title>The complete genome of Syntrophobotulus glycolicus DSM 8271.</title>
        <authorList>
            <person name="Lucas S."/>
            <person name="Copeland A."/>
            <person name="Lapidus A."/>
            <person name="Bruce D."/>
            <person name="Goodwin L."/>
            <person name="Pitluck S."/>
            <person name="Kyrpides N."/>
            <person name="Mavromatis K."/>
            <person name="Pagani I."/>
            <person name="Ivanova N."/>
            <person name="Mikhailova N."/>
            <person name="Chertkov O."/>
            <person name="Held B."/>
            <person name="Detter J.C."/>
            <person name="Tapia R."/>
            <person name="Han C."/>
            <person name="Land M."/>
            <person name="Hauser L."/>
            <person name="Markowitz V."/>
            <person name="Cheng J.-F."/>
            <person name="Hugenholtz P."/>
            <person name="Woyke T."/>
            <person name="Wu D."/>
            <person name="Spring S."/>
            <person name="Schroeder M."/>
            <person name="Brambilla E."/>
            <person name="Klenk H.-P."/>
            <person name="Eisen J.A."/>
        </authorList>
    </citation>
    <scope>NUCLEOTIDE SEQUENCE [LARGE SCALE GENOMIC DNA]</scope>
    <source>
        <strain evidence="8">DSM 8271 / FlGlyR</strain>
    </source>
</reference>
<evidence type="ECO:0000256" key="1">
    <source>
        <dbReference type="ARBA" id="ARBA00022857"/>
    </source>
</evidence>
<feature type="binding site" evidence="4">
    <location>
        <position position="126"/>
    </location>
    <ligand>
        <name>substrate</name>
    </ligand>
</feature>
<dbReference type="eggNOG" id="COG0373">
    <property type="taxonomic scope" value="Bacteria"/>
</dbReference>
<reference evidence="7 8" key="1">
    <citation type="journal article" date="2011" name="Stand. Genomic Sci.">
        <title>Complete genome sequence of Syntrophobotulus glycolicus type strain (FlGlyR).</title>
        <authorList>
            <person name="Han C."/>
            <person name="Mwirichia R."/>
            <person name="Chertkov O."/>
            <person name="Held B."/>
            <person name="Lapidus A."/>
            <person name="Nolan M."/>
            <person name="Lucas S."/>
            <person name="Hammon N."/>
            <person name="Deshpande S."/>
            <person name="Cheng J.F."/>
            <person name="Tapia R."/>
            <person name="Goodwin L."/>
            <person name="Pitluck S."/>
            <person name="Huntemann M."/>
            <person name="Liolios K."/>
            <person name="Ivanova N."/>
            <person name="Pagani I."/>
            <person name="Mavromatis K."/>
            <person name="Ovchinikova G."/>
            <person name="Pati A."/>
            <person name="Chen A."/>
            <person name="Palaniappan K."/>
            <person name="Land M."/>
            <person name="Hauser L."/>
            <person name="Brambilla E.M."/>
            <person name="Rohde M."/>
            <person name="Spring S."/>
            <person name="Sikorski J."/>
            <person name="Goker M."/>
            <person name="Woyke T."/>
            <person name="Bristow J."/>
            <person name="Eisen J.A."/>
            <person name="Markowitz V."/>
            <person name="Hugenholtz P."/>
            <person name="Kyrpides N.C."/>
            <person name="Klenk H.P."/>
            <person name="Detter J.C."/>
        </authorList>
    </citation>
    <scope>NUCLEOTIDE SEQUENCE [LARGE SCALE GENOMIC DNA]</scope>
    <source>
        <strain evidence="8">DSM 8271 / FlGlyR</strain>
    </source>
</reference>
<dbReference type="AlphaFoldDB" id="F0SYT1"/>
<dbReference type="CDD" id="cd05213">
    <property type="entry name" value="NAD_bind_Glutamyl_tRNA_reduct"/>
    <property type="match status" value="1"/>
</dbReference>
<evidence type="ECO:0000313" key="8">
    <source>
        <dbReference type="Proteomes" id="UP000007488"/>
    </source>
</evidence>
<feature type="binding site" evidence="4">
    <location>
        <begin position="49"/>
        <end position="52"/>
    </location>
    <ligand>
        <name>substrate</name>
    </ligand>
</feature>
<dbReference type="InterPro" id="IPR015895">
    <property type="entry name" value="4pyrrol_synth_GluRdtase_N"/>
</dbReference>
<dbReference type="Gene3D" id="3.30.460.30">
    <property type="entry name" value="Glutamyl-tRNA reductase, N-terminal domain"/>
    <property type="match status" value="1"/>
</dbReference>
<organism evidence="7 8">
    <name type="scientific">Syntrophobotulus glycolicus (strain DSM 8271 / FlGlyR)</name>
    <dbReference type="NCBI Taxonomy" id="645991"/>
    <lineage>
        <taxon>Bacteria</taxon>
        <taxon>Bacillati</taxon>
        <taxon>Bacillota</taxon>
        <taxon>Clostridia</taxon>
        <taxon>Eubacteriales</taxon>
        <taxon>Desulfitobacteriaceae</taxon>
        <taxon>Syntrophobotulus</taxon>
    </lineage>
</organism>
<comment type="catalytic activity">
    <reaction evidence="4">
        <text>(S)-4-amino-5-oxopentanoate + tRNA(Glu) + NADP(+) = L-glutamyl-tRNA(Glu) + NADPH + H(+)</text>
        <dbReference type="Rhea" id="RHEA:12344"/>
        <dbReference type="Rhea" id="RHEA-COMP:9663"/>
        <dbReference type="Rhea" id="RHEA-COMP:9680"/>
        <dbReference type="ChEBI" id="CHEBI:15378"/>
        <dbReference type="ChEBI" id="CHEBI:57501"/>
        <dbReference type="ChEBI" id="CHEBI:57783"/>
        <dbReference type="ChEBI" id="CHEBI:58349"/>
        <dbReference type="ChEBI" id="CHEBI:78442"/>
        <dbReference type="ChEBI" id="CHEBI:78520"/>
        <dbReference type="EC" id="1.2.1.70"/>
    </reaction>
</comment>
<feature type="site" description="Important for activity" evidence="4">
    <location>
        <position position="105"/>
    </location>
</feature>
<evidence type="ECO:0000256" key="3">
    <source>
        <dbReference type="ARBA" id="ARBA00023244"/>
    </source>
</evidence>
<dbReference type="OrthoDB" id="110209at2"/>
<feature type="domain" description="Quinate/shikimate 5-dehydrogenase/glutamyl-tRNA reductase" evidence="5">
    <location>
        <begin position="177"/>
        <end position="265"/>
    </location>
</feature>
<evidence type="ECO:0000259" key="5">
    <source>
        <dbReference type="Pfam" id="PF01488"/>
    </source>
</evidence>
<dbReference type="InterPro" id="IPR036291">
    <property type="entry name" value="NAD(P)-bd_dom_sf"/>
</dbReference>
<keyword evidence="1 4" id="KW-0521">NADP</keyword>
<accession>F0SYT1</accession>
<name>F0SYT1_SYNGF</name>
<evidence type="ECO:0000256" key="4">
    <source>
        <dbReference type="HAMAP-Rule" id="MF_00087"/>
    </source>
</evidence>
<dbReference type="HAMAP" id="MF_00087">
    <property type="entry name" value="Glu_tRNA_reductase"/>
    <property type="match status" value="1"/>
</dbReference>
<dbReference type="SUPFAM" id="SSF69742">
    <property type="entry name" value="Glutamyl tRNA-reductase catalytic, N-terminal domain"/>
    <property type="match status" value="1"/>
</dbReference>
<dbReference type="InterPro" id="IPR036343">
    <property type="entry name" value="GluRdtase_N_sf"/>
</dbReference>
<evidence type="ECO:0000313" key="7">
    <source>
        <dbReference type="EMBL" id="ADY54882.1"/>
    </source>
</evidence>
<dbReference type="GO" id="GO:0008883">
    <property type="term" value="F:glutamyl-tRNA reductase activity"/>
    <property type="evidence" value="ECO:0007669"/>
    <property type="project" value="UniProtKB-UniRule"/>
</dbReference>
<dbReference type="InterPro" id="IPR000343">
    <property type="entry name" value="4pyrrol_synth_GluRdtase"/>
</dbReference>
<comment type="function">
    <text evidence="4">Catalyzes the NADPH-dependent reduction of glutamyl-tRNA(Glu) to glutamate 1-semialdehyde (GSA).</text>
</comment>
<feature type="binding site" evidence="4">
    <location>
        <begin position="120"/>
        <end position="122"/>
    </location>
    <ligand>
        <name>substrate</name>
    </ligand>
</feature>
<dbReference type="STRING" id="645991.Sgly_0517"/>
<keyword evidence="2 4" id="KW-0560">Oxidoreductase</keyword>